<sequence length="115" mass="12798">MTPPELPAHASRQELRKALIRLRLEMHRQEIRHETRQLLQPLHKARSFTGSLPRSLGLGSAPAWGIGALAALGLLTRKRRGLVRLVRIGTLLYPLLMVALRRPGSPPSNEPPAKI</sequence>
<accession>A0ABS2IDU9</accession>
<evidence type="ECO:0000313" key="2">
    <source>
        <dbReference type="EMBL" id="MBM7060930.1"/>
    </source>
</evidence>
<protein>
    <recommendedName>
        <fullName evidence="4">DUF3618 domain-containing protein</fullName>
    </recommendedName>
</protein>
<reference evidence="2 3" key="1">
    <citation type="submission" date="2021-02" db="EMBL/GenBank/DDBJ databases">
        <authorList>
            <person name="Lee D.-H."/>
        </authorList>
    </citation>
    <scope>NUCLEOTIDE SEQUENCE [LARGE SCALE GENOMIC DNA]</scope>
    <source>
        <strain evidence="2 3">UL073</strain>
    </source>
</reference>
<keyword evidence="1" id="KW-1133">Transmembrane helix</keyword>
<dbReference type="EMBL" id="JAFEUP010000002">
    <property type="protein sequence ID" value="MBM7060930.1"/>
    <property type="molecule type" value="Genomic_DNA"/>
</dbReference>
<organism evidence="2 3">
    <name type="scientific">Zestomonas insulae</name>
    <dbReference type="NCBI Taxonomy" id="2809017"/>
    <lineage>
        <taxon>Bacteria</taxon>
        <taxon>Pseudomonadati</taxon>
        <taxon>Pseudomonadota</taxon>
        <taxon>Gammaproteobacteria</taxon>
        <taxon>Pseudomonadales</taxon>
        <taxon>Pseudomonadaceae</taxon>
        <taxon>Zestomonas</taxon>
    </lineage>
</organism>
<gene>
    <name evidence="2" type="ORF">JQX08_09450</name>
</gene>
<feature type="transmembrane region" description="Helical" evidence="1">
    <location>
        <begin position="56"/>
        <end position="75"/>
    </location>
</feature>
<keyword evidence="1" id="KW-0812">Transmembrane</keyword>
<keyword evidence="1" id="KW-0472">Membrane</keyword>
<name>A0ABS2IDU9_9GAMM</name>
<evidence type="ECO:0008006" key="4">
    <source>
        <dbReference type="Google" id="ProtNLM"/>
    </source>
</evidence>
<evidence type="ECO:0000256" key="1">
    <source>
        <dbReference type="SAM" id="Phobius"/>
    </source>
</evidence>
<proteinExistence type="predicted"/>
<evidence type="ECO:0000313" key="3">
    <source>
        <dbReference type="Proteomes" id="UP000717995"/>
    </source>
</evidence>
<keyword evidence="3" id="KW-1185">Reference proteome</keyword>
<dbReference type="Proteomes" id="UP000717995">
    <property type="component" value="Unassembled WGS sequence"/>
</dbReference>
<dbReference type="RefSeq" id="WP_205348110.1">
    <property type="nucleotide sequence ID" value="NZ_JAFEUP010000002.1"/>
</dbReference>
<comment type="caution">
    <text evidence="2">The sequence shown here is derived from an EMBL/GenBank/DDBJ whole genome shotgun (WGS) entry which is preliminary data.</text>
</comment>